<dbReference type="EMBL" id="BAAAPF010000078">
    <property type="protein sequence ID" value="GAA2124126.1"/>
    <property type="molecule type" value="Genomic_DNA"/>
</dbReference>
<evidence type="ECO:0000313" key="2">
    <source>
        <dbReference type="Proteomes" id="UP001500443"/>
    </source>
</evidence>
<name>A0ABN2YD42_9ACTN</name>
<organism evidence="1 2">
    <name type="scientific">Streptomyces synnematoformans</name>
    <dbReference type="NCBI Taxonomy" id="415721"/>
    <lineage>
        <taxon>Bacteria</taxon>
        <taxon>Bacillati</taxon>
        <taxon>Actinomycetota</taxon>
        <taxon>Actinomycetes</taxon>
        <taxon>Kitasatosporales</taxon>
        <taxon>Streptomycetaceae</taxon>
        <taxon>Streptomyces</taxon>
    </lineage>
</organism>
<comment type="caution">
    <text evidence="1">The sequence shown here is derived from an EMBL/GenBank/DDBJ whole genome shotgun (WGS) entry which is preliminary data.</text>
</comment>
<evidence type="ECO:0000313" key="1">
    <source>
        <dbReference type="EMBL" id="GAA2124126.1"/>
    </source>
</evidence>
<dbReference type="Proteomes" id="UP001500443">
    <property type="component" value="Unassembled WGS sequence"/>
</dbReference>
<accession>A0ABN2YD42</accession>
<keyword evidence="2" id="KW-1185">Reference proteome</keyword>
<gene>
    <name evidence="1" type="ORF">GCM10009802_28860</name>
</gene>
<sequence length="176" mass="18220">MRGDYQQLVDEVSAALGAPATLEDRDFVLIAFGVHDTGDGSSGGVSSLMDPVRTKSILHRRSTAAVRAWFEAFGIARATGPLRIPPDPSAGVLTGRICLPARHDGVVQGYVWLLDDGHLADVELGGPGRAPDPRIAQAMRTAERIGALLAAETRAGAAAGALLHDVLAGPAAGRPT</sequence>
<reference evidence="1 2" key="1">
    <citation type="journal article" date="2019" name="Int. J. Syst. Evol. Microbiol.">
        <title>The Global Catalogue of Microorganisms (GCM) 10K type strain sequencing project: providing services to taxonomists for standard genome sequencing and annotation.</title>
        <authorList>
            <consortium name="The Broad Institute Genomics Platform"/>
            <consortium name="The Broad Institute Genome Sequencing Center for Infectious Disease"/>
            <person name="Wu L."/>
            <person name="Ma J."/>
        </authorList>
    </citation>
    <scope>NUCLEOTIDE SEQUENCE [LARGE SCALE GENOMIC DNA]</scope>
    <source>
        <strain evidence="1 2">JCM 15481</strain>
    </source>
</reference>
<proteinExistence type="predicted"/>
<protein>
    <recommendedName>
        <fullName evidence="3">PucR family transcriptional regulator</fullName>
    </recommendedName>
</protein>
<evidence type="ECO:0008006" key="3">
    <source>
        <dbReference type="Google" id="ProtNLM"/>
    </source>
</evidence>